<dbReference type="Pfam" id="PF09285">
    <property type="entry name" value="Elong-fact-P_C"/>
    <property type="match status" value="1"/>
</dbReference>
<dbReference type="SMART" id="SM00841">
    <property type="entry name" value="Elong-fact-P_C"/>
    <property type="match status" value="1"/>
</dbReference>
<dbReference type="NCBIfam" id="NF001810">
    <property type="entry name" value="PRK00529.1"/>
    <property type="match status" value="1"/>
</dbReference>
<feature type="domain" description="Translation elongation factor P/YeiP central" evidence="4">
    <location>
        <begin position="69"/>
        <end position="124"/>
    </location>
</feature>
<dbReference type="InterPro" id="IPR015365">
    <property type="entry name" value="Elong-fact-P_C"/>
</dbReference>
<dbReference type="Pfam" id="PF08207">
    <property type="entry name" value="EFP_N"/>
    <property type="match status" value="1"/>
</dbReference>
<dbReference type="OrthoDB" id="9801844at2"/>
<dbReference type="InterPro" id="IPR020599">
    <property type="entry name" value="Transl_elong_fac_P/YeiP"/>
</dbReference>
<sequence>MPKACDLKRGSVVEIDNQVYTVKQVDVKSPSARGAATLYKIRFNNVKTRQKHEQTFKGNDMVTGVDLARRSVQYLYPDGPIHVFMDNDTYVQYMISQDGIEDELVWLTDGMEGLVALIIEEEMVSLEVPNALVFEISETAPGIKGASASARTKPAVLANGVEIQVPEYLEPGELIKVNTETRKFMSKA</sequence>
<dbReference type="NCBIfam" id="NF003392">
    <property type="entry name" value="PRK04542.1"/>
    <property type="match status" value="1"/>
</dbReference>
<feature type="domain" description="Elongation factor P C-terminal" evidence="3">
    <location>
        <begin position="132"/>
        <end position="187"/>
    </location>
</feature>
<dbReference type="SUPFAM" id="SSF50249">
    <property type="entry name" value="Nucleic acid-binding proteins"/>
    <property type="match status" value="2"/>
</dbReference>
<dbReference type="CDD" id="cd05794">
    <property type="entry name" value="S1_EF-P_repeat_2"/>
    <property type="match status" value="1"/>
</dbReference>
<dbReference type="PIRSF" id="PIRSF005901">
    <property type="entry name" value="EF-P"/>
    <property type="match status" value="1"/>
</dbReference>
<dbReference type="Proteomes" id="UP000000442">
    <property type="component" value="Chromosome"/>
</dbReference>
<dbReference type="FunFam" id="2.40.50.140:FF:000009">
    <property type="entry name" value="Elongation factor P"/>
    <property type="match status" value="1"/>
</dbReference>
<dbReference type="InterPro" id="IPR011897">
    <property type="entry name" value="Transl_elong_p-like_YeiP"/>
</dbReference>
<evidence type="ECO:0000259" key="3">
    <source>
        <dbReference type="SMART" id="SM00841"/>
    </source>
</evidence>
<evidence type="ECO:0000256" key="2">
    <source>
        <dbReference type="HAMAP-Rule" id="MF_00646"/>
    </source>
</evidence>
<dbReference type="GO" id="GO:0005829">
    <property type="term" value="C:cytosol"/>
    <property type="evidence" value="ECO:0007669"/>
    <property type="project" value="UniProtKB-ARBA"/>
</dbReference>
<evidence type="ECO:0000313" key="5">
    <source>
        <dbReference type="EMBL" id="ACN15443.1"/>
    </source>
</evidence>
<dbReference type="PANTHER" id="PTHR30053">
    <property type="entry name" value="ELONGATION FACTOR P"/>
    <property type="match status" value="1"/>
</dbReference>
<name>C0QEV1_DESAH</name>
<dbReference type="Gene3D" id="2.30.30.30">
    <property type="match status" value="1"/>
</dbReference>
<dbReference type="InterPro" id="IPR008991">
    <property type="entry name" value="Translation_prot_SH3-like_sf"/>
</dbReference>
<dbReference type="CDD" id="cd04470">
    <property type="entry name" value="S1_EF-P_repeat_1"/>
    <property type="match status" value="1"/>
</dbReference>
<dbReference type="GO" id="GO:0003746">
    <property type="term" value="F:translation elongation factor activity"/>
    <property type="evidence" value="ECO:0007669"/>
    <property type="project" value="UniProtKB-UniRule"/>
</dbReference>
<evidence type="ECO:0000256" key="1">
    <source>
        <dbReference type="ARBA" id="ARBA00009479"/>
    </source>
</evidence>
<dbReference type="Gene3D" id="2.40.50.140">
    <property type="entry name" value="Nucleic acid-binding proteins"/>
    <property type="match status" value="2"/>
</dbReference>
<gene>
    <name evidence="5" type="primary">efp2</name>
    <name evidence="5" type="ordered locus">HRM2_23480</name>
</gene>
<dbReference type="eggNOG" id="COG0231">
    <property type="taxonomic scope" value="Bacteria"/>
</dbReference>
<dbReference type="HAMAP" id="MF_00646">
    <property type="entry name" value="EFP"/>
    <property type="match status" value="1"/>
</dbReference>
<dbReference type="RefSeq" id="WP_015904211.1">
    <property type="nucleotide sequence ID" value="NC_012108.1"/>
</dbReference>
<dbReference type="Pfam" id="PF01132">
    <property type="entry name" value="EFP"/>
    <property type="match status" value="1"/>
</dbReference>
<dbReference type="HOGENOM" id="CLU_074944_2_0_7"/>
<dbReference type="PANTHER" id="PTHR30053:SF14">
    <property type="entry name" value="TRANSLATION ELONGATION FACTOR KOW-LIKE DOMAIN-CONTAINING PROTEIN"/>
    <property type="match status" value="1"/>
</dbReference>
<reference evidence="5 6" key="1">
    <citation type="journal article" date="2009" name="Environ. Microbiol.">
        <title>Genome sequence of Desulfobacterium autotrophicum HRM2, a marine sulfate reducer oxidizing organic carbon completely to carbon dioxide.</title>
        <authorList>
            <person name="Strittmatter A.W."/>
            <person name="Liesegang H."/>
            <person name="Rabus R."/>
            <person name="Decker I."/>
            <person name="Amann J."/>
            <person name="Andres S."/>
            <person name="Henne A."/>
            <person name="Fricke W.F."/>
            <person name="Martinez-Arias R."/>
            <person name="Bartels D."/>
            <person name="Goesmann A."/>
            <person name="Krause L."/>
            <person name="Puehler A."/>
            <person name="Klenk H.P."/>
            <person name="Richter M."/>
            <person name="Schuler M."/>
            <person name="Gloeckner F.O."/>
            <person name="Meyerdierks A."/>
            <person name="Gottschalk G."/>
            <person name="Amann R."/>
        </authorList>
    </citation>
    <scope>NUCLEOTIDE SEQUENCE [LARGE SCALE GENOMIC DNA]</scope>
    <source>
        <strain evidence="6">ATCC 43914 / DSM 3382 / HRM2</strain>
    </source>
</reference>
<keyword evidence="6" id="KW-1185">Reference proteome</keyword>
<dbReference type="GO" id="GO:0043043">
    <property type="term" value="P:peptide biosynthetic process"/>
    <property type="evidence" value="ECO:0007669"/>
    <property type="project" value="InterPro"/>
</dbReference>
<accession>C0QEV1</accession>
<dbReference type="PROSITE" id="PS01275">
    <property type="entry name" value="EFP"/>
    <property type="match status" value="1"/>
</dbReference>
<evidence type="ECO:0000313" key="6">
    <source>
        <dbReference type="Proteomes" id="UP000000442"/>
    </source>
</evidence>
<proteinExistence type="inferred from homology"/>
<comment type="similarity">
    <text evidence="1 2">Belongs to the elongation factor P family.</text>
</comment>
<protein>
    <recommendedName>
        <fullName evidence="2">Elongation factor P-like protein</fullName>
    </recommendedName>
</protein>
<dbReference type="InterPro" id="IPR001059">
    <property type="entry name" value="Transl_elong_P/YeiP_cen"/>
</dbReference>
<dbReference type="EMBL" id="CP001087">
    <property type="protein sequence ID" value="ACN15443.1"/>
    <property type="molecule type" value="Genomic_DNA"/>
</dbReference>
<dbReference type="STRING" id="177437.HRM2_23480"/>
<dbReference type="AlphaFoldDB" id="C0QEV1"/>
<dbReference type="KEGG" id="dat:HRM2_23480"/>
<dbReference type="FunFam" id="2.40.50.140:FF:000004">
    <property type="entry name" value="Elongation factor P"/>
    <property type="match status" value="1"/>
</dbReference>
<dbReference type="InterPro" id="IPR012340">
    <property type="entry name" value="NA-bd_OB-fold"/>
</dbReference>
<dbReference type="SMART" id="SM01185">
    <property type="entry name" value="EFP"/>
    <property type="match status" value="1"/>
</dbReference>
<evidence type="ECO:0000259" key="4">
    <source>
        <dbReference type="SMART" id="SM01185"/>
    </source>
</evidence>
<dbReference type="InterPro" id="IPR013852">
    <property type="entry name" value="Transl_elong_P/YeiP_CS"/>
</dbReference>
<dbReference type="InterPro" id="IPR014722">
    <property type="entry name" value="Rib_uL2_dom2"/>
</dbReference>
<dbReference type="InterPro" id="IPR013185">
    <property type="entry name" value="Transl_elong_KOW-like"/>
</dbReference>
<dbReference type="SUPFAM" id="SSF50104">
    <property type="entry name" value="Translation proteins SH3-like domain"/>
    <property type="match status" value="1"/>
</dbReference>
<organism evidence="5 6">
    <name type="scientific">Desulforapulum autotrophicum (strain ATCC 43914 / DSM 3382 / VKM B-1955 / HRM2)</name>
    <name type="common">Desulfobacterium autotrophicum</name>
    <dbReference type="NCBI Taxonomy" id="177437"/>
    <lineage>
        <taxon>Bacteria</taxon>
        <taxon>Pseudomonadati</taxon>
        <taxon>Thermodesulfobacteriota</taxon>
        <taxon>Desulfobacteria</taxon>
        <taxon>Desulfobacterales</taxon>
        <taxon>Desulfobacteraceae</taxon>
        <taxon>Desulforapulum</taxon>
    </lineage>
</organism>